<feature type="coiled-coil region" evidence="1">
    <location>
        <begin position="377"/>
        <end position="404"/>
    </location>
</feature>
<proteinExistence type="predicted"/>
<feature type="compositionally biased region" description="Low complexity" evidence="2">
    <location>
        <begin position="290"/>
        <end position="301"/>
    </location>
</feature>
<evidence type="ECO:0000256" key="1">
    <source>
        <dbReference type="SAM" id="Coils"/>
    </source>
</evidence>
<feature type="region of interest" description="Disordered" evidence="2">
    <location>
        <begin position="163"/>
        <end position="227"/>
    </location>
</feature>
<dbReference type="Proteomes" id="UP000675881">
    <property type="component" value="Chromosome 13"/>
</dbReference>
<evidence type="ECO:0000256" key="2">
    <source>
        <dbReference type="SAM" id="MobiDB-lite"/>
    </source>
</evidence>
<dbReference type="OrthoDB" id="10613947at2759"/>
<sequence length="455" mass="50868">MKGPKIFELHSDESVPTPVSIVADVTHEHASLLPVILEQHNNHNRAKYSGDSPLHSHRSVDSQTCSILDDDSNLMHYHSGTSKKEIESDTNAKSSNRNDDYEEVDSTTSGEEYNSNTTSSFPRRRSESDLLKSTKISPYCVGPVLGPRSKRFGSTASRISQDSGAFCDEIPPPLPRKPRSEERTCLDASRNPQKKAFNRRRRTLHNFDSNKENSLGTSPPSVSTKKKFKIFGSKTPLSVMGEDSLTSPAPSPRRRKLFRNSLINTSLRKRKQEQATSLLTPLINRRRSSLKFGSSSFSKSSTKNPSHPPSIAEDNSAEGKSEEIIKSSEDEDFSNCIRDAMEHGLPIIPFQSNLKYDTKEGAAPTSKQSLPTTTARKKSLENIVGEAQKEIEDEEKRLLNIMMKHADLLLTPKLIREALKKNKTSRTNAESSESDLSEEEISEYLEMNRLPGRHS</sequence>
<dbReference type="EC" id="3.4.19.12" evidence="3"/>
<dbReference type="GO" id="GO:0004843">
    <property type="term" value="F:cysteine-type deubiquitinase activity"/>
    <property type="evidence" value="ECO:0007669"/>
    <property type="project" value="UniProtKB-EC"/>
</dbReference>
<accession>A0A7R8CIC3</accession>
<feature type="region of interest" description="Disordered" evidence="2">
    <location>
        <begin position="420"/>
        <end position="455"/>
    </location>
</feature>
<keyword evidence="4" id="KW-1185">Reference proteome</keyword>
<feature type="compositionally biased region" description="Acidic residues" evidence="2">
    <location>
        <begin position="432"/>
        <end position="443"/>
    </location>
</feature>
<feature type="region of interest" description="Disordered" evidence="2">
    <location>
        <begin position="237"/>
        <end position="256"/>
    </location>
</feature>
<feature type="region of interest" description="Disordered" evidence="2">
    <location>
        <begin position="79"/>
        <end position="129"/>
    </location>
</feature>
<name>A0A7R8CIC3_LEPSM</name>
<feature type="compositionally biased region" description="Polar residues" evidence="2">
    <location>
        <begin position="106"/>
        <end position="121"/>
    </location>
</feature>
<feature type="compositionally biased region" description="Basic residues" evidence="2">
    <location>
        <begin position="192"/>
        <end position="204"/>
    </location>
</feature>
<feature type="region of interest" description="Disordered" evidence="2">
    <location>
        <begin position="290"/>
        <end position="323"/>
    </location>
</feature>
<dbReference type="EMBL" id="HG994592">
    <property type="protein sequence ID" value="CAF2828165.1"/>
    <property type="molecule type" value="Genomic_DNA"/>
</dbReference>
<protein>
    <submittedName>
        <fullName evidence="3">USP31</fullName>
        <ecNumber evidence="3">3.4.19.12</ecNumber>
    </submittedName>
</protein>
<feature type="compositionally biased region" description="Polar residues" evidence="2">
    <location>
        <begin position="212"/>
        <end position="223"/>
    </location>
</feature>
<keyword evidence="1" id="KW-0175">Coiled coil</keyword>
<evidence type="ECO:0000313" key="3">
    <source>
        <dbReference type="EMBL" id="CAF2828165.1"/>
    </source>
</evidence>
<gene>
    <name evidence="3" type="ORF">LSAA_4450</name>
</gene>
<dbReference type="AlphaFoldDB" id="A0A7R8CIC3"/>
<keyword evidence="3" id="KW-0378">Hydrolase</keyword>
<evidence type="ECO:0000313" key="4">
    <source>
        <dbReference type="Proteomes" id="UP000675881"/>
    </source>
</evidence>
<reference evidence="3" key="1">
    <citation type="submission" date="2021-02" db="EMBL/GenBank/DDBJ databases">
        <authorList>
            <person name="Bekaert M."/>
        </authorList>
    </citation>
    <scope>NUCLEOTIDE SEQUENCE</scope>
    <source>
        <strain evidence="3">IoA-00</strain>
    </source>
</reference>
<organism evidence="3 4">
    <name type="scientific">Lepeophtheirus salmonis</name>
    <name type="common">Salmon louse</name>
    <name type="synonym">Caligus salmonis</name>
    <dbReference type="NCBI Taxonomy" id="72036"/>
    <lineage>
        <taxon>Eukaryota</taxon>
        <taxon>Metazoa</taxon>
        <taxon>Ecdysozoa</taxon>
        <taxon>Arthropoda</taxon>
        <taxon>Crustacea</taxon>
        <taxon>Multicrustacea</taxon>
        <taxon>Hexanauplia</taxon>
        <taxon>Copepoda</taxon>
        <taxon>Siphonostomatoida</taxon>
        <taxon>Caligidae</taxon>
        <taxon>Lepeophtheirus</taxon>
    </lineage>
</organism>